<feature type="domain" description="Tip attachment protein J HDII-ins2" evidence="2">
    <location>
        <begin position="461"/>
        <end position="555"/>
    </location>
</feature>
<evidence type="ECO:0000313" key="4">
    <source>
        <dbReference type="Proteomes" id="UP000093391"/>
    </source>
</evidence>
<keyword evidence="1" id="KW-0472">Membrane</keyword>
<accession>A0A1B2LZ65</accession>
<sequence length="953" mass="108254">MKRVCIKKTTVDLNEEFIEVENITEYLREQLKLDYFPETGRIYHNAIALENDVTPCDEESEKRLERLEGDFYVVIEAGYGAMEIAVLVVMAIVAAFSVYTYMTMPKPQVSAAQSANNDMASRQNQIRVGGRVPEIFGTIRCYPDMIAASYVFYNADDKEIEVSLMVIGRGYYDIHDCREDSTDVHDIQGYKVSVYDPFTSIMGDAIYQVGEKFDYYPPVTLKSKSINGQTLEMPNDQKIESTDIYFVYPNLIKARSNLQFTSLFNAKDNIAIYGAEFGVEDVQWSGTTLFTTDRKIIVNSVQNVDSVDDFKGVILNGALIEIITEVLPEEEGEPPKFITTYKDISGQYRVANISKENMGNTFRYEITLANALEVNSNWRFITKNETAIAGVKLTNNKLAINLSGSYQIDSVTDDRIILKDPDQVNGGWLQLLSLPNHSTVDQLKSIRLDLLDSVWVGWHNLEMPETEEIVFNFFFQNGLFYQDSKGGVWAEWMDVLIEYQYINDANQPIGEVFQETRHINKKSKSPFGTTVRIELPYNDSVRFRLARTTPTKNDKSQDLCKIKDVYAVAKSTKVNYGDVTVLRLESSGTDGALSLKEKKLNLLVTRKLPVDGTGPLVPTRDAGQALINLALDGKNGRRSISEVDIQQIKSEIQAVKSYFGSEKAAEFCYTIDDANLSFEEIAGMIASAVFCEPYRFGSKLRLKFEKPQEIAVLLFNHRNKVPQSETRTRTQQIEKDYDGLELEYTDPSDDARIKYYIWYDINTDQAYEGEGARNPMTIKTTGIRNHEQAKTRAWREWNKLQYRRVTTKFEALDESNLLARNDKILVADNCSLRTQDGGVDAVNGLVLLLSQDVEMQDNASYKICLQLSDGTVDIVPCSKHAPYQVVLSRPPRLPLVVDDDRYAKTTYQIVSSLGDGNTNAFMLTEMDLASRMTNNITAINYDDRYYKDDHRFF</sequence>
<dbReference type="STRING" id="1789224.BFG52_07655"/>
<dbReference type="KEGG" id="ala:BFG52_07655"/>
<dbReference type="AlphaFoldDB" id="A0A1B2LZ65"/>
<gene>
    <name evidence="3" type="ORF">BFG52_07655</name>
</gene>
<protein>
    <recommendedName>
        <fullName evidence="2">Tip attachment protein J HDII-ins2 domain-containing protein</fullName>
    </recommendedName>
</protein>
<evidence type="ECO:0000313" key="3">
    <source>
        <dbReference type="EMBL" id="AOA58240.1"/>
    </source>
</evidence>
<dbReference type="EMBL" id="CP016895">
    <property type="protein sequence ID" value="AOA58240.1"/>
    <property type="molecule type" value="Genomic_DNA"/>
</dbReference>
<keyword evidence="1" id="KW-1133">Transmembrane helix</keyword>
<keyword evidence="1" id="KW-0812">Transmembrane</keyword>
<dbReference type="Proteomes" id="UP000093391">
    <property type="component" value="Chromosome"/>
</dbReference>
<dbReference type="RefSeq" id="WP_067554276.1">
    <property type="nucleotide sequence ID" value="NZ_CP016895.1"/>
</dbReference>
<proteinExistence type="predicted"/>
<evidence type="ECO:0000259" key="2">
    <source>
        <dbReference type="Pfam" id="PF24801"/>
    </source>
</evidence>
<organism evidence="3 4">
    <name type="scientific">Acinetobacter larvae</name>
    <dbReference type="NCBI Taxonomy" id="1789224"/>
    <lineage>
        <taxon>Bacteria</taxon>
        <taxon>Pseudomonadati</taxon>
        <taxon>Pseudomonadota</taxon>
        <taxon>Gammaproteobacteria</taxon>
        <taxon>Moraxellales</taxon>
        <taxon>Moraxellaceae</taxon>
        <taxon>Acinetobacter</taxon>
    </lineage>
</organism>
<dbReference type="NCBIfam" id="NF040662">
    <property type="entry name" value="attach_TipJ_rel"/>
    <property type="match status" value="1"/>
</dbReference>
<dbReference type="InterPro" id="IPR055385">
    <property type="entry name" value="GpJ_HDII-ins2"/>
</dbReference>
<keyword evidence="4" id="KW-1185">Reference proteome</keyword>
<reference evidence="3 4" key="1">
    <citation type="submission" date="2016-08" db="EMBL/GenBank/DDBJ databases">
        <authorList>
            <person name="Seilhamer J.J."/>
        </authorList>
    </citation>
    <scope>NUCLEOTIDE SEQUENCE [LARGE SCALE GENOMIC DNA]</scope>
    <source>
        <strain evidence="3 4">BRTC-1</strain>
    </source>
</reference>
<name>A0A1B2LZ65_9GAMM</name>
<evidence type="ECO:0000256" key="1">
    <source>
        <dbReference type="SAM" id="Phobius"/>
    </source>
</evidence>
<dbReference type="Pfam" id="PF24801">
    <property type="entry name" value="FNIII-A_GpJ"/>
    <property type="match status" value="1"/>
</dbReference>
<feature type="transmembrane region" description="Helical" evidence="1">
    <location>
        <begin position="71"/>
        <end position="99"/>
    </location>
</feature>